<dbReference type="GO" id="GO:0005634">
    <property type="term" value="C:nucleus"/>
    <property type="evidence" value="ECO:0007669"/>
    <property type="project" value="TreeGrafter"/>
</dbReference>
<feature type="coiled-coil region" evidence="5">
    <location>
        <begin position="103"/>
        <end position="130"/>
    </location>
</feature>
<dbReference type="PANTHER" id="PTHR14134:SF2">
    <property type="entry name" value="E3 UBIQUITIN-PROTEIN LIGASE RAD18"/>
    <property type="match status" value="1"/>
</dbReference>
<dbReference type="OrthoDB" id="6499288at2759"/>
<gene>
    <name evidence="7" type="ORF">G9C98_001688</name>
</gene>
<dbReference type="InterPro" id="IPR017907">
    <property type="entry name" value="Znf_RING_CS"/>
</dbReference>
<feature type="domain" description="RING-type" evidence="6">
    <location>
        <begin position="5"/>
        <end position="31"/>
    </location>
</feature>
<dbReference type="EMBL" id="JAAOIC020000064">
    <property type="protein sequence ID" value="KAG8035198.1"/>
    <property type="molecule type" value="Genomic_DNA"/>
</dbReference>
<dbReference type="InterPro" id="IPR001841">
    <property type="entry name" value="Znf_RING"/>
</dbReference>
<dbReference type="Proteomes" id="UP000729913">
    <property type="component" value="Unassembled WGS sequence"/>
</dbReference>
<dbReference type="AlphaFoldDB" id="A0A8J5R0Q6"/>
<accession>A0A8J5R0Q6</accession>
<dbReference type="GO" id="GO:0003697">
    <property type="term" value="F:single-stranded DNA binding"/>
    <property type="evidence" value="ECO:0007669"/>
    <property type="project" value="InterPro"/>
</dbReference>
<evidence type="ECO:0000313" key="7">
    <source>
        <dbReference type="EMBL" id="KAG8035198.1"/>
    </source>
</evidence>
<evidence type="ECO:0000256" key="5">
    <source>
        <dbReference type="SAM" id="Coils"/>
    </source>
</evidence>
<organism evidence="7 8">
    <name type="scientific">Cotesia typhae</name>
    <dbReference type="NCBI Taxonomy" id="2053667"/>
    <lineage>
        <taxon>Eukaryota</taxon>
        <taxon>Metazoa</taxon>
        <taxon>Ecdysozoa</taxon>
        <taxon>Arthropoda</taxon>
        <taxon>Hexapoda</taxon>
        <taxon>Insecta</taxon>
        <taxon>Pterygota</taxon>
        <taxon>Neoptera</taxon>
        <taxon>Endopterygota</taxon>
        <taxon>Hymenoptera</taxon>
        <taxon>Apocrita</taxon>
        <taxon>Ichneumonoidea</taxon>
        <taxon>Braconidae</taxon>
        <taxon>Microgastrinae</taxon>
        <taxon>Cotesia</taxon>
    </lineage>
</organism>
<evidence type="ECO:0000256" key="2">
    <source>
        <dbReference type="ARBA" id="ARBA00022771"/>
    </source>
</evidence>
<dbReference type="Pfam" id="PF13923">
    <property type="entry name" value="zf-C3HC4_2"/>
    <property type="match status" value="1"/>
</dbReference>
<dbReference type="GO" id="GO:0006513">
    <property type="term" value="P:protein monoubiquitination"/>
    <property type="evidence" value="ECO:0007669"/>
    <property type="project" value="InterPro"/>
</dbReference>
<keyword evidence="5" id="KW-0175">Coiled coil</keyword>
<dbReference type="PROSITE" id="PS00518">
    <property type="entry name" value="ZF_RING_1"/>
    <property type="match status" value="1"/>
</dbReference>
<sequence>MDTPVIIPCSHNYCSLCIRKYLHYKTRCPLCFQKLFENQLNPNRILEEILINFAKVRTKLHCLVKLNNNSIDSGINQSEIYSSQNSNQGTSNCVTIEATDPVKEEANEKNDELSNNCETSINSNKLLENNANSLEVKNRDEFKSCPVCQN</sequence>
<keyword evidence="2 4" id="KW-0863">Zinc-finger</keyword>
<evidence type="ECO:0000256" key="1">
    <source>
        <dbReference type="ARBA" id="ARBA00022723"/>
    </source>
</evidence>
<reference evidence="7" key="1">
    <citation type="submission" date="2020-03" db="EMBL/GenBank/DDBJ databases">
        <authorList>
            <person name="Chebbi M.A."/>
            <person name="Drezen J.M."/>
        </authorList>
    </citation>
    <scope>NUCLEOTIDE SEQUENCE</scope>
    <source>
        <tissue evidence="7">Whole body</tissue>
    </source>
</reference>
<dbReference type="InterPro" id="IPR039577">
    <property type="entry name" value="Rad18"/>
</dbReference>
<dbReference type="GO" id="GO:0061630">
    <property type="term" value="F:ubiquitin protein ligase activity"/>
    <property type="evidence" value="ECO:0007669"/>
    <property type="project" value="InterPro"/>
</dbReference>
<protein>
    <recommendedName>
        <fullName evidence="6">RING-type domain-containing protein</fullName>
    </recommendedName>
</protein>
<reference evidence="7" key="2">
    <citation type="submission" date="2021-04" db="EMBL/GenBank/DDBJ databases">
        <title>Genome-wide patterns of bracovirus chromosomal integration into multiple host tissues during parasitism.</title>
        <authorList>
            <person name="Chebbi M.A.C."/>
        </authorList>
    </citation>
    <scope>NUCLEOTIDE SEQUENCE</scope>
    <source>
        <tissue evidence="7">Whole body</tissue>
    </source>
</reference>
<dbReference type="PANTHER" id="PTHR14134">
    <property type="entry name" value="E3 UBIQUITIN-PROTEIN LIGASE RAD18"/>
    <property type="match status" value="1"/>
</dbReference>
<dbReference type="GO" id="GO:0008270">
    <property type="term" value="F:zinc ion binding"/>
    <property type="evidence" value="ECO:0007669"/>
    <property type="project" value="UniProtKB-KW"/>
</dbReference>
<comment type="caution">
    <text evidence="7">The sequence shown here is derived from an EMBL/GenBank/DDBJ whole genome shotgun (WGS) entry which is preliminary data.</text>
</comment>
<evidence type="ECO:0000259" key="6">
    <source>
        <dbReference type="PROSITE" id="PS50089"/>
    </source>
</evidence>
<dbReference type="PROSITE" id="PS50089">
    <property type="entry name" value="ZF_RING_2"/>
    <property type="match status" value="1"/>
</dbReference>
<evidence type="ECO:0000256" key="3">
    <source>
        <dbReference type="ARBA" id="ARBA00022833"/>
    </source>
</evidence>
<dbReference type="GO" id="GO:0006301">
    <property type="term" value="P:DNA damage tolerance"/>
    <property type="evidence" value="ECO:0007669"/>
    <property type="project" value="InterPro"/>
</dbReference>
<evidence type="ECO:0000256" key="4">
    <source>
        <dbReference type="PROSITE-ProRule" id="PRU00175"/>
    </source>
</evidence>
<dbReference type="GO" id="GO:0097505">
    <property type="term" value="C:Rad6-Rad18 complex"/>
    <property type="evidence" value="ECO:0007669"/>
    <property type="project" value="TreeGrafter"/>
</dbReference>
<keyword evidence="8" id="KW-1185">Reference proteome</keyword>
<name>A0A8J5R0Q6_9HYME</name>
<keyword evidence="1" id="KW-0479">Metal-binding</keyword>
<keyword evidence="3" id="KW-0862">Zinc</keyword>
<evidence type="ECO:0000313" key="8">
    <source>
        <dbReference type="Proteomes" id="UP000729913"/>
    </source>
</evidence>
<proteinExistence type="predicted"/>